<evidence type="ECO:0000259" key="1">
    <source>
        <dbReference type="Pfam" id="PF06172"/>
    </source>
</evidence>
<dbReference type="KEGG" id="tsq:D3A95_03825"/>
<dbReference type="CDD" id="cd06121">
    <property type="entry name" value="cupin_YML079wp"/>
    <property type="match status" value="1"/>
</dbReference>
<dbReference type="Gene3D" id="2.60.120.10">
    <property type="entry name" value="Jelly Rolls"/>
    <property type="match status" value="1"/>
</dbReference>
<dbReference type="InterPro" id="IPR009327">
    <property type="entry name" value="Cupin_DUF985"/>
</dbReference>
<dbReference type="Pfam" id="PF06172">
    <property type="entry name" value="Cupin_5"/>
    <property type="match status" value="1"/>
</dbReference>
<gene>
    <name evidence="2" type="ORF">D3A95_03825</name>
</gene>
<reference evidence="3" key="1">
    <citation type="submission" date="2018-09" db="EMBL/GenBank/DDBJ databases">
        <title>Complete genome sequence of thermophilic cyanobacteria strain Thermosynechococcus elongatus PKUAC-SCTE542.</title>
        <authorList>
            <person name="Liang Y."/>
            <person name="Tang J."/>
            <person name="Daroch M."/>
        </authorList>
    </citation>
    <scope>NUCLEOTIDE SEQUENCE [LARGE SCALE GENOMIC DNA]</scope>
    <source>
        <strain evidence="3">E542</strain>
    </source>
</reference>
<dbReference type="Proteomes" id="UP000261812">
    <property type="component" value="Chromosome"/>
</dbReference>
<name>A0A7D6IZG6_9CYAN</name>
<dbReference type="InterPro" id="IPR011051">
    <property type="entry name" value="RmlC_Cupin_sf"/>
</dbReference>
<dbReference type="AlphaFoldDB" id="A0A7D6IZG6"/>
<sequence length="169" mass="18827">MNTWPAKAWIEALDLQPHPEGGYFREVYRSAGSIPAAVLPSGFQGGDRPYCTSIYFLLPSTACSRLHRIASDELWHFYAGSSLTIHVILPTGEYQPLRLGMNIDQGEQLLRVVPAGAWFGATVEGSDSFSLVGCTVAPGFDFRDFELGDRQQLQTQFPQHQRLIERLTP</sequence>
<dbReference type="RefSeq" id="WP_181496324.1">
    <property type="nucleotide sequence ID" value="NZ_CP032152.1"/>
</dbReference>
<evidence type="ECO:0000313" key="3">
    <source>
        <dbReference type="Proteomes" id="UP000261812"/>
    </source>
</evidence>
<protein>
    <submittedName>
        <fullName evidence="2">Cupin domain-containing protein</fullName>
    </submittedName>
</protein>
<organism evidence="2 3">
    <name type="scientific">Thermosynechococcus sichuanensis E542</name>
    <dbReference type="NCBI Taxonomy" id="2016101"/>
    <lineage>
        <taxon>Bacteria</taxon>
        <taxon>Bacillati</taxon>
        <taxon>Cyanobacteriota</taxon>
        <taxon>Cyanophyceae</taxon>
        <taxon>Acaryochloridales</taxon>
        <taxon>Thermosynechococcaceae</taxon>
        <taxon>Thermosynechococcus</taxon>
        <taxon>Thermosynechococcus sichuanensis</taxon>
    </lineage>
</organism>
<dbReference type="PANTHER" id="PTHR33387:SF3">
    <property type="entry name" value="DUF985 DOMAIN-CONTAINING PROTEIN"/>
    <property type="match status" value="1"/>
</dbReference>
<accession>A0A7D6IZG6</accession>
<proteinExistence type="predicted"/>
<dbReference type="PANTHER" id="PTHR33387">
    <property type="entry name" value="RMLC-LIKE JELLY ROLL FOLD PROTEIN"/>
    <property type="match status" value="1"/>
</dbReference>
<dbReference type="EMBL" id="CP032152">
    <property type="protein sequence ID" value="QLL29852.1"/>
    <property type="molecule type" value="Genomic_DNA"/>
</dbReference>
<evidence type="ECO:0000313" key="2">
    <source>
        <dbReference type="EMBL" id="QLL29852.1"/>
    </source>
</evidence>
<dbReference type="InterPro" id="IPR014710">
    <property type="entry name" value="RmlC-like_jellyroll"/>
</dbReference>
<keyword evidence="3" id="KW-1185">Reference proteome</keyword>
<feature type="domain" description="DUF985" evidence="1">
    <location>
        <begin position="8"/>
        <end position="147"/>
    </location>
</feature>
<dbReference type="InterPro" id="IPR039935">
    <property type="entry name" value="YML079W-like"/>
</dbReference>
<dbReference type="SUPFAM" id="SSF51182">
    <property type="entry name" value="RmlC-like cupins"/>
    <property type="match status" value="1"/>
</dbReference>